<keyword evidence="1" id="KW-1133">Transmembrane helix</keyword>
<keyword evidence="1" id="KW-0812">Transmembrane</keyword>
<evidence type="ECO:0000256" key="1">
    <source>
        <dbReference type="SAM" id="Phobius"/>
    </source>
</evidence>
<proteinExistence type="predicted"/>
<name>A0A4Y2TUT0_ARAVE</name>
<evidence type="ECO:0000313" key="3">
    <source>
        <dbReference type="Proteomes" id="UP000499080"/>
    </source>
</evidence>
<evidence type="ECO:0000313" key="2">
    <source>
        <dbReference type="EMBL" id="GBO03831.1"/>
    </source>
</evidence>
<keyword evidence="3" id="KW-1185">Reference proteome</keyword>
<reference evidence="2 3" key="1">
    <citation type="journal article" date="2019" name="Sci. Rep.">
        <title>Orb-weaving spider Araneus ventricosus genome elucidates the spidroin gene catalogue.</title>
        <authorList>
            <person name="Kono N."/>
            <person name="Nakamura H."/>
            <person name="Ohtoshi R."/>
            <person name="Moran D.A.P."/>
            <person name="Shinohara A."/>
            <person name="Yoshida Y."/>
            <person name="Fujiwara M."/>
            <person name="Mori M."/>
            <person name="Tomita M."/>
            <person name="Arakawa K."/>
        </authorList>
    </citation>
    <scope>NUCLEOTIDE SEQUENCE [LARGE SCALE GENOMIC DNA]</scope>
</reference>
<organism evidence="2 3">
    <name type="scientific">Araneus ventricosus</name>
    <name type="common">Orbweaver spider</name>
    <name type="synonym">Epeira ventricosa</name>
    <dbReference type="NCBI Taxonomy" id="182803"/>
    <lineage>
        <taxon>Eukaryota</taxon>
        <taxon>Metazoa</taxon>
        <taxon>Ecdysozoa</taxon>
        <taxon>Arthropoda</taxon>
        <taxon>Chelicerata</taxon>
        <taxon>Arachnida</taxon>
        <taxon>Araneae</taxon>
        <taxon>Araneomorphae</taxon>
        <taxon>Entelegynae</taxon>
        <taxon>Araneoidea</taxon>
        <taxon>Araneidae</taxon>
        <taxon>Araneus</taxon>
    </lineage>
</organism>
<protein>
    <submittedName>
        <fullName evidence="2">Uncharacterized protein</fullName>
    </submittedName>
</protein>
<accession>A0A4Y2TUT0</accession>
<dbReference type="OrthoDB" id="6433811at2759"/>
<feature type="non-terminal residue" evidence="2">
    <location>
        <position position="203"/>
    </location>
</feature>
<sequence>MEHTTLILGVVIGAFILTVITVAIAAIIYKRKSSSDHRLSPIEEIRPSPPLLKDLFVSFDSDEELTSQAAEDLVPNLYLNPFGPNGNIRPGDETSFPTYSLIYDLWLDFIPYCKNYVTKACIVRPLHQARSKLPSYREIPFQEALFMKGSGRHKVMLGKYCYNTGQWLGPGPEPKLFHAPESVVYRPPTDSEIRRTPRPPTAV</sequence>
<gene>
    <name evidence="2" type="ORF">AVEN_245454_1</name>
</gene>
<dbReference type="EMBL" id="BGPR01031003">
    <property type="protein sequence ID" value="GBO03831.1"/>
    <property type="molecule type" value="Genomic_DNA"/>
</dbReference>
<dbReference type="AlphaFoldDB" id="A0A4Y2TUT0"/>
<feature type="transmembrane region" description="Helical" evidence="1">
    <location>
        <begin position="6"/>
        <end position="29"/>
    </location>
</feature>
<dbReference type="Proteomes" id="UP000499080">
    <property type="component" value="Unassembled WGS sequence"/>
</dbReference>
<keyword evidence="1" id="KW-0472">Membrane</keyword>
<comment type="caution">
    <text evidence="2">The sequence shown here is derived from an EMBL/GenBank/DDBJ whole genome shotgun (WGS) entry which is preliminary data.</text>
</comment>